<dbReference type="STRING" id="1123510.GCA_000620025_01280"/>
<name>A0A348HH89_9GAMM</name>
<keyword evidence="1" id="KW-1133">Transmembrane helix</keyword>
<feature type="transmembrane region" description="Helical" evidence="1">
    <location>
        <begin position="75"/>
        <end position="93"/>
    </location>
</feature>
<feature type="domain" description="HPP transmembrane region" evidence="2">
    <location>
        <begin position="20"/>
        <end position="166"/>
    </location>
</feature>
<dbReference type="Proteomes" id="UP000267342">
    <property type="component" value="Chromosome"/>
</dbReference>
<keyword evidence="1" id="KW-0472">Membrane</keyword>
<feature type="transmembrane region" description="Helical" evidence="1">
    <location>
        <begin position="137"/>
        <end position="156"/>
    </location>
</feature>
<dbReference type="PANTHER" id="PTHR33741:SF5">
    <property type="entry name" value="TRANSMEMBRANE PROTEIN DDB_G0269096-RELATED"/>
    <property type="match status" value="1"/>
</dbReference>
<evidence type="ECO:0000313" key="4">
    <source>
        <dbReference type="Proteomes" id="UP000267342"/>
    </source>
</evidence>
<dbReference type="AlphaFoldDB" id="A0A348HH89"/>
<dbReference type="InterPro" id="IPR007065">
    <property type="entry name" value="HPP"/>
</dbReference>
<organism evidence="3 4">
    <name type="scientific">Zymobacter palmae</name>
    <dbReference type="NCBI Taxonomy" id="33074"/>
    <lineage>
        <taxon>Bacteria</taxon>
        <taxon>Pseudomonadati</taxon>
        <taxon>Pseudomonadota</taxon>
        <taxon>Gammaproteobacteria</taxon>
        <taxon>Oceanospirillales</taxon>
        <taxon>Halomonadaceae</taxon>
        <taxon>Zymobacter group</taxon>
        <taxon>Zymobacter</taxon>
    </lineage>
</organism>
<feature type="transmembrane region" description="Helical" evidence="1">
    <location>
        <begin position="46"/>
        <end position="63"/>
    </location>
</feature>
<dbReference type="RefSeq" id="WP_051524210.1">
    <property type="nucleotide sequence ID" value="NZ_AP018933.1"/>
</dbReference>
<dbReference type="KEGG" id="zpl:ZBT109_2259"/>
<dbReference type="EMBL" id="AP018933">
    <property type="protein sequence ID" value="BBG30991.1"/>
    <property type="molecule type" value="Genomic_DNA"/>
</dbReference>
<accession>A0A348HH89</accession>
<keyword evidence="1" id="KW-0812">Transmembrane</keyword>
<dbReference type="Pfam" id="PF04982">
    <property type="entry name" value="TM_HPP"/>
    <property type="match status" value="1"/>
</dbReference>
<dbReference type="InterPro" id="IPR058581">
    <property type="entry name" value="TM_HPP"/>
</dbReference>
<proteinExistence type="predicted"/>
<evidence type="ECO:0000256" key="1">
    <source>
        <dbReference type="SAM" id="Phobius"/>
    </source>
</evidence>
<evidence type="ECO:0000259" key="2">
    <source>
        <dbReference type="Pfam" id="PF04982"/>
    </source>
</evidence>
<protein>
    <submittedName>
        <fullName evidence="3">CBS-domain-containing membrane protein</fullName>
    </submittedName>
</protein>
<dbReference type="PANTHER" id="PTHR33741">
    <property type="entry name" value="TRANSMEMBRANE PROTEIN DDB_G0269096-RELATED"/>
    <property type="match status" value="1"/>
</dbReference>
<evidence type="ECO:0000313" key="3">
    <source>
        <dbReference type="EMBL" id="BBG30991.1"/>
    </source>
</evidence>
<reference evidence="3 4" key="1">
    <citation type="submission" date="2018-09" db="EMBL/GenBank/DDBJ databases">
        <title>Zymobacter palmae IAM14233 (=T109) whole genome analysis.</title>
        <authorList>
            <person name="Yanase H."/>
        </authorList>
    </citation>
    <scope>NUCLEOTIDE SEQUENCE [LARGE SCALE GENOMIC DNA]</scope>
    <source>
        <strain evidence="3 4">IAM14233</strain>
    </source>
</reference>
<sequence>MSAPFWPTPQPRSRRIVSHCRKSLISACEASCAILLLALLTQWTATPLLMTPFAATSILLFAFPHSPLAQPRHVLGSHMLASLIGLILANLWGLSPYTMALGTGSVVALMLLLKIVHPPATGVPIVMLLSGMRDWHFLIFPVLTGCLLLLIIAFIANNLRSSQRWPLYW</sequence>
<gene>
    <name evidence="3" type="ORF">ZBT109_2259</name>
</gene>
<keyword evidence="4" id="KW-1185">Reference proteome</keyword>